<feature type="domain" description="FBA" evidence="3">
    <location>
        <begin position="753"/>
        <end position="804"/>
    </location>
</feature>
<dbReference type="PANTHER" id="PTHR19860:SF17">
    <property type="entry name" value="FBA DOMAIN-CONTAINING PROTEIN"/>
    <property type="match status" value="1"/>
</dbReference>
<keyword evidence="1" id="KW-0677">Repeat</keyword>
<dbReference type="SUPFAM" id="SSF49785">
    <property type="entry name" value="Galactose-binding domain-like"/>
    <property type="match status" value="1"/>
</dbReference>
<dbReference type="KEGG" id="lak:106172837"/>
<evidence type="ECO:0000259" key="3">
    <source>
        <dbReference type="PROSITE" id="PS51114"/>
    </source>
</evidence>
<dbReference type="SUPFAM" id="SSF52540">
    <property type="entry name" value="P-loop containing nucleoside triphosphate hydrolases"/>
    <property type="match status" value="1"/>
</dbReference>
<dbReference type="InterPro" id="IPR051191">
    <property type="entry name" value="DCAF12"/>
</dbReference>
<dbReference type="RefSeq" id="XP_013409198.1">
    <property type="nucleotide sequence ID" value="XM_013553744.1"/>
</dbReference>
<gene>
    <name evidence="5" type="primary">LOC106172837</name>
</gene>
<dbReference type="PROSITE" id="PS51114">
    <property type="entry name" value="FBA"/>
    <property type="match status" value="1"/>
</dbReference>
<dbReference type="STRING" id="7574.A0A1S3JFR4"/>
<organism evidence="4 5">
    <name type="scientific">Lingula anatina</name>
    <name type="common">Brachiopod</name>
    <name type="synonym">Lingula unguis</name>
    <dbReference type="NCBI Taxonomy" id="7574"/>
    <lineage>
        <taxon>Eukaryota</taxon>
        <taxon>Metazoa</taxon>
        <taxon>Spiralia</taxon>
        <taxon>Lophotrochozoa</taxon>
        <taxon>Brachiopoda</taxon>
        <taxon>Linguliformea</taxon>
        <taxon>Lingulata</taxon>
        <taxon>Lingulida</taxon>
        <taxon>Linguloidea</taxon>
        <taxon>Lingulidae</taxon>
        <taxon>Lingula</taxon>
    </lineage>
</organism>
<feature type="compositionally biased region" description="Polar residues" evidence="2">
    <location>
        <begin position="1"/>
        <end position="14"/>
    </location>
</feature>
<evidence type="ECO:0000313" key="4">
    <source>
        <dbReference type="Proteomes" id="UP000085678"/>
    </source>
</evidence>
<dbReference type="Pfam" id="PF13271">
    <property type="entry name" value="DUF4062"/>
    <property type="match status" value="1"/>
</dbReference>
<dbReference type="GO" id="GO:0080008">
    <property type="term" value="C:Cul4-RING E3 ubiquitin ligase complex"/>
    <property type="evidence" value="ECO:0007669"/>
    <property type="project" value="TreeGrafter"/>
</dbReference>
<evidence type="ECO:0000313" key="5">
    <source>
        <dbReference type="RefSeq" id="XP_013409198.1"/>
    </source>
</evidence>
<feature type="region of interest" description="Disordered" evidence="2">
    <location>
        <begin position="1"/>
        <end position="57"/>
    </location>
</feature>
<dbReference type="Pfam" id="PF13424">
    <property type="entry name" value="TPR_12"/>
    <property type="match status" value="1"/>
</dbReference>
<dbReference type="InterPro" id="IPR027417">
    <property type="entry name" value="P-loop_NTPase"/>
</dbReference>
<dbReference type="GeneID" id="106172837"/>
<dbReference type="InterPro" id="IPR007397">
    <property type="entry name" value="F-box-assoc_dom"/>
</dbReference>
<name>A0A1S3JFR4_LINAN</name>
<dbReference type="SMART" id="SM00028">
    <property type="entry name" value="TPR"/>
    <property type="match status" value="5"/>
</dbReference>
<reference evidence="5" key="1">
    <citation type="submission" date="2025-08" db="UniProtKB">
        <authorList>
            <consortium name="RefSeq"/>
        </authorList>
    </citation>
    <scope>IDENTIFICATION</scope>
    <source>
        <tissue evidence="5">Gonads</tissue>
    </source>
</reference>
<proteinExistence type="predicted"/>
<accession>A0A1S3JFR4</accession>
<evidence type="ECO:0000256" key="1">
    <source>
        <dbReference type="ARBA" id="ARBA00022737"/>
    </source>
</evidence>
<dbReference type="Gene3D" id="1.25.40.10">
    <property type="entry name" value="Tetratricopeptide repeat domain"/>
    <property type="match status" value="2"/>
</dbReference>
<dbReference type="Proteomes" id="UP000085678">
    <property type="component" value="Unplaced"/>
</dbReference>
<evidence type="ECO:0000256" key="2">
    <source>
        <dbReference type="SAM" id="MobiDB-lite"/>
    </source>
</evidence>
<dbReference type="InterPro" id="IPR008979">
    <property type="entry name" value="Galactose-bd-like_sf"/>
</dbReference>
<dbReference type="Pfam" id="PF13374">
    <property type="entry name" value="TPR_10"/>
    <property type="match status" value="1"/>
</dbReference>
<sequence>MGCGSSKSTSTQDQSGKRKVNPQVSSNKANELSSPKKEVKTAVNTFKPGTDLPDDITRNINESKPVVKGFSKAKWPLRCYAALDYNINAGHGGAAAVLLISGEYGGPGANSTGELIFVRSGFDANHFQHHVTKKINGGGHFGAESFCLTNEKGDLITNNLFGANQVGLFSNDARFTNLGFGVIRKDGDADSPTDLGVAVNQANGACTTLVLCSQAQAGGAIYMLQSGHKDDHLKSGLICGEDKWKFDVGENGSIQVTGEAESCYGIFHNRENEEDFTENQAGSFLTQAVNGSEDTQLITMPDSTTHCQLVVMCSNSSGKEAATSAALYGVSLDGSAEPKTHLIQGSSGVEGCDGNLWSFSIHGSSLMAKGPAGPCRYAVISNFPETVTDLKEKCLQSCCLATGEEEVMRSAVSITTSEVTGWVSKKSQILITLDEDEVAQIRADDLVEVDGKWAFQRRWEAEEIDVGLKLVRIYAVRSHVKVDQAEQHIELSGSPCQLTIQPKGVVYALNCVGPSYQAINDVVYASEFSRFANFSYDYVYGTRSRALGKGQPIATFPELLAGGHDGFMFGTVRFSGTEAKDENHIVYDVPEIPSGNYTVRLHCHAKSKIVSISGSSLSDKFASEFKKKKEVLPGLTMHTLDLPVKVDTFKLDIDDGCLSGFAVLDKTYKEKEMSAVEKEEEKAEKQMLIDTVEPLSRSMSKKVLSIVGWSQNLLQNASGEAGDMSHWNLLEICLTGAWQEIASFTTGKTDRIYRDYKWTEAATTFTNYGPGVRRVGITSMGKDDKYWAGFYGAIISAAVIRVQREAIAAENDAYEEASQVKKLSEAGKDGTIEIFQQREKLINKVVADKQDLLADLMEDNVVPEVDKSFQKQTEVATFKPQVERKKKKKREIRFFVSSTFRDFKMEREELIKKIFREINRVCADRGVQFTYVDLRWGITEQQSETGETIAICLNEIDKCRPYFMCMLGERFGWSQKEEKPDAALDKSFDYAIEKYPANMAWIKDFRFDTSVTQLEVLHGVLRDVDKNKHRSFFYMREPVEEGSEYEGDQKVVYFRSTGQRVTGTQRKSMHCVREWQRPKELNVKKYRSVQEICDFVKQDFLNVIDMDFPKGTELSPLDREREAHEAFAEVRRRVYIGGKDYFDAIDAFMAKDENVPFVLLGESGSGKSALVANWVGKLIERETEAFIFVHFIGSSAESASYIKLLRRLFEEMKRFYGFDLPVPSSDNNLISELPQWLRMAGKRAKCFIILDALNQLDDGSGEQGSEHDLQWLPKELPPGVKMLLSTLPGRALQAVQNAGLPSLHVKPLQKEEKGEIIVGYLTNFYGKTLKQELTQLIIDAEPTNNALYLRSLLDEVRLFGSFEQLGNKVREYLTAGTPGDLFAKILARLEGDFEDESRPGLVKDTTAAIWCSHKGMSEGELRDLLDVPPAVWSPFYLSLEDNLVNRNGILNFFHDHLRQAVESKYLPTEEEKLKGYKTLAEFFEKRELDGRKVEELPFLQSKAGELEKLQATISDLNIFKRLVESEDGKFDLIKYWTKVGGFSKAEEAYTAALDNYPADQRDTVEYHALQVNLADFYMDTGLLSAARVMLEKVLAKAEEKYIHSHGTVVYNFKCHSWRHKSNHPDVIDLLQKLGTVCHKQSVLREAELYFNDAIARQNRIITPSQKLKLTEGLLGLAAVKVSKDEAIQAKRILIRARELATEVLGSRHHYVSAIINKIGQLTYKQGRLEESLGYFLQDLKLTRGEVGTAHPRVAGILNDIALVYDDGNDPLAEELYEAALAVLVETYGPEHLDVAIVRYNLGAVYFATNHFAKAKYQFEHCAATFKAFLGEDHVQTKDALSALNDVKGLVK</sequence>
<feature type="compositionally biased region" description="Polar residues" evidence="2">
    <location>
        <begin position="22"/>
        <end position="33"/>
    </location>
</feature>
<dbReference type="PANTHER" id="PTHR19860">
    <property type="entry name" value="DDB1- AND CUL4-ASSOCIATED FACTOR 12-RELATED"/>
    <property type="match status" value="1"/>
</dbReference>
<dbReference type="InParanoid" id="A0A1S3JFR4"/>
<dbReference type="InterPro" id="IPR007111">
    <property type="entry name" value="NACHT_NTPase"/>
</dbReference>
<dbReference type="Pfam" id="PF04300">
    <property type="entry name" value="FBA"/>
    <property type="match status" value="1"/>
</dbReference>
<dbReference type="Gene3D" id="2.60.120.260">
    <property type="entry name" value="Galactose-binding domain-like"/>
    <property type="match status" value="1"/>
</dbReference>
<dbReference type="SMART" id="SM01198">
    <property type="entry name" value="FBA"/>
    <property type="match status" value="1"/>
</dbReference>
<protein>
    <submittedName>
        <fullName evidence="5">TPR repeat-containing protein DDB_G0287407</fullName>
    </submittedName>
</protein>
<dbReference type="InterPro" id="IPR019734">
    <property type="entry name" value="TPR_rpt"/>
</dbReference>
<dbReference type="SUPFAM" id="SSF48452">
    <property type="entry name" value="TPR-like"/>
    <property type="match status" value="1"/>
</dbReference>
<dbReference type="OrthoDB" id="2325716at2759"/>
<dbReference type="InterPro" id="IPR025139">
    <property type="entry name" value="DUF4062"/>
</dbReference>
<dbReference type="Gene3D" id="3.40.50.300">
    <property type="entry name" value="P-loop containing nucleotide triphosphate hydrolases"/>
    <property type="match status" value="1"/>
</dbReference>
<dbReference type="Pfam" id="PF05729">
    <property type="entry name" value="NACHT"/>
    <property type="match status" value="1"/>
</dbReference>
<dbReference type="InterPro" id="IPR011990">
    <property type="entry name" value="TPR-like_helical_dom_sf"/>
</dbReference>
<keyword evidence="4" id="KW-1185">Reference proteome</keyword>